<keyword evidence="8 17" id="KW-0735">Signal-anchor</keyword>
<evidence type="ECO:0000256" key="1">
    <source>
        <dbReference type="ARBA" id="ARBA00004323"/>
    </source>
</evidence>
<reference evidence="19" key="1">
    <citation type="submission" date="2017-02" db="UniProtKB">
        <authorList>
            <consortium name="WormBaseParasite"/>
        </authorList>
    </citation>
    <scope>IDENTIFICATION</scope>
</reference>
<evidence type="ECO:0000313" key="18">
    <source>
        <dbReference type="Proteomes" id="UP000046393"/>
    </source>
</evidence>
<dbReference type="FunFam" id="3.90.550.10:FF:000252">
    <property type="entry name" value="Protein O-linked-mannose beta-1,2-N-acetylglucosaminyltransferase 1"/>
    <property type="match status" value="1"/>
</dbReference>
<evidence type="ECO:0000256" key="13">
    <source>
        <dbReference type="ARBA" id="ARBA00037706"/>
    </source>
</evidence>
<dbReference type="AlphaFoldDB" id="A0A0N5AZE7"/>
<protein>
    <recommendedName>
        <fullName evidence="14 17">Alpha-1,3-mannosyl-glycoprotein 2-beta-N-acetylglucosaminyltransferase</fullName>
        <shortName evidence="17">GNT-I</shortName>
        <shortName evidence="17">GlcNAc-T I</shortName>
        <ecNumber evidence="14 17">2.4.1.101</ecNumber>
    </recommendedName>
    <alternativeName>
        <fullName evidence="15 17">N-glycosyl-oligosaccharide-glycoprotein N-acetylglucosaminyltransferase I</fullName>
    </alternativeName>
</protein>
<evidence type="ECO:0000313" key="19">
    <source>
        <dbReference type="WBParaSite" id="SMUV_0001037101-mRNA-1"/>
    </source>
</evidence>
<dbReference type="PANTHER" id="PTHR10468">
    <property type="entry name" value="PROTEIN O-LINKED-MANNOSE BETA-1,2-N-ACETYLGLUCOSAMINYLTRANSFERASE 1/ALPHA-1,3-MANNOSYL-GLYCOPROTEIN 2-BETA-N-ACETYLGLUCOSAMINYLTRANSFERASE"/>
    <property type="match status" value="1"/>
</dbReference>
<evidence type="ECO:0000256" key="8">
    <source>
        <dbReference type="ARBA" id="ARBA00022968"/>
    </source>
</evidence>
<accession>A0A0N5AZE7</accession>
<proteinExistence type="inferred from homology"/>
<dbReference type="InterPro" id="IPR004139">
    <property type="entry name" value="Glyco_trans_13"/>
</dbReference>
<comment type="cofactor">
    <cofactor evidence="17">
        <name>Mn(2+)</name>
        <dbReference type="ChEBI" id="CHEBI:29035"/>
    </cofactor>
    <text evidence="17">The cofactor is mostly bound to the substrate.</text>
</comment>
<dbReference type="Proteomes" id="UP000046393">
    <property type="component" value="Unplaced"/>
</dbReference>
<sequence>MIKSIAIRQLVFIALITFGIVIYRSRISSTRRDLKNYLIPDNKIDQSFPVVVGQTLFSRITKKFDGGDVEPILVLVIASKRPIAIRNHLQQLLRNRPSVSQFPIVVSQDGVDVTTTNTIKEFINSTNNVTFMHHSNRKAPITTSQKEAKNYFFIAQHYKWALDKVFKETKFEQVIVTEEDLDIAEDFFSYFTATRKLLKSDPTIWCISAWNDNGATDITDRNRVEQLYRTDFFPGLGWMLTRELWRELSASWPEAYWDDWLRQQRIRKNRVCIRPEISRTAHNNKVAGKGSSGGLYKKYLASIHLPDHPIHFSLLDLSYLIKVNYDSMLGKRLHDAKVITLEDIKKKAISQDNSYIVFYRNPREYRQLAKAVGLMIDIRSGMPRTAYYGIVSFFFAGSRIYAVHANFSLDDDFSKKNSSEVYDEDWDKMSKFLDFQQMYCTPSKFSGKCDPKSKEMHEWFKSRKILKRLEVWGDMIVN</sequence>
<evidence type="ECO:0000256" key="2">
    <source>
        <dbReference type="ARBA" id="ARBA00004922"/>
    </source>
</evidence>
<evidence type="ECO:0000256" key="11">
    <source>
        <dbReference type="ARBA" id="ARBA00023136"/>
    </source>
</evidence>
<evidence type="ECO:0000256" key="3">
    <source>
        <dbReference type="ARBA" id="ARBA00006492"/>
    </source>
</evidence>
<dbReference type="GO" id="GO:0003827">
    <property type="term" value="F:alpha-1,3-mannosylglycoprotein 2-beta-N-acetylglucosaminyltransferase activity"/>
    <property type="evidence" value="ECO:0007669"/>
    <property type="project" value="UniProtKB-UniRule"/>
</dbReference>
<dbReference type="SUPFAM" id="SSF53448">
    <property type="entry name" value="Nucleotide-diphospho-sugar transferases"/>
    <property type="match status" value="1"/>
</dbReference>
<keyword evidence="11 17" id="KW-0472">Membrane</keyword>
<evidence type="ECO:0000256" key="12">
    <source>
        <dbReference type="ARBA" id="ARBA00023211"/>
    </source>
</evidence>
<evidence type="ECO:0000256" key="16">
    <source>
        <dbReference type="ARBA" id="ARBA00049421"/>
    </source>
</evidence>
<dbReference type="Gene3D" id="3.10.180.20">
    <property type="entry name" value="N-Acetylglucosaminyltransferase I, Domain 2"/>
    <property type="match status" value="1"/>
</dbReference>
<organism evidence="18 19">
    <name type="scientific">Syphacia muris</name>
    <dbReference type="NCBI Taxonomy" id="451379"/>
    <lineage>
        <taxon>Eukaryota</taxon>
        <taxon>Metazoa</taxon>
        <taxon>Ecdysozoa</taxon>
        <taxon>Nematoda</taxon>
        <taxon>Chromadorea</taxon>
        <taxon>Rhabditida</taxon>
        <taxon>Spirurina</taxon>
        <taxon>Oxyuridomorpha</taxon>
        <taxon>Oxyuroidea</taxon>
        <taxon>Oxyuridae</taxon>
        <taxon>Syphacia</taxon>
    </lineage>
</organism>
<keyword evidence="5" id="KW-0808">Transferase</keyword>
<comment type="similarity">
    <text evidence="3 17">Belongs to the glycosyltransferase 13 family.</text>
</comment>
<keyword evidence="10 17" id="KW-0333">Golgi apparatus</keyword>
<dbReference type="GO" id="GO:0006487">
    <property type="term" value="P:protein N-linked glycosylation"/>
    <property type="evidence" value="ECO:0007669"/>
    <property type="project" value="TreeGrafter"/>
</dbReference>
<dbReference type="PANTHER" id="PTHR10468:SF3">
    <property type="entry name" value="ALPHA-1,3-MANNOSYL-GLYCOPROTEIN 2-BETA-N-ACETYLGLUCOSAMINYLTRANSFERASE"/>
    <property type="match status" value="1"/>
</dbReference>
<dbReference type="GO" id="GO:0000139">
    <property type="term" value="C:Golgi membrane"/>
    <property type="evidence" value="ECO:0007669"/>
    <property type="project" value="UniProtKB-SubCell"/>
</dbReference>
<dbReference type="InterPro" id="IPR029044">
    <property type="entry name" value="Nucleotide-diphossugar_trans"/>
</dbReference>
<dbReference type="EC" id="2.4.1.101" evidence="14 17"/>
<evidence type="ECO:0000256" key="10">
    <source>
        <dbReference type="ARBA" id="ARBA00023034"/>
    </source>
</evidence>
<evidence type="ECO:0000256" key="6">
    <source>
        <dbReference type="ARBA" id="ARBA00022692"/>
    </source>
</evidence>
<evidence type="ECO:0000256" key="14">
    <source>
        <dbReference type="ARBA" id="ARBA00038949"/>
    </source>
</evidence>
<dbReference type="InterPro" id="IPR052261">
    <property type="entry name" value="Glycosyltransferase_13"/>
</dbReference>
<comment type="catalytic activity">
    <reaction evidence="16 17">
        <text>N(4)-(alpha-D-Man-(1-&gt;3)-[alpha-D-Man-(1-&gt;3)-[alpha-D-Man-(1-&gt;6)]-alpha-D-Man-(1-&gt;6)]-beta-D-Man-(1-&gt;4)-beta-D-GlcNAc-(1-&gt;4)-beta-D-GlcNAc)-L-asparaginyl-[protein] (N-glucan mannose isomer 5A1,2) + UDP-N-acetyl-alpha-D-glucosamine = N(4)-{beta-D-GlcNAc-(1-&gt;2)-alpha-D-Man-(1-&gt;3)-[alpha-D-Man-(1-&gt;3)-[alpha-D-Man-(1-&gt;6)]-alpha-D-Man-(1-&gt;6)]-beta-D-Man-(1-&gt;4)-beta-D-GlcNAc-(1-&gt;4)-beta-D-GlcNAc}-L-asparaginyl-[protein] + UDP + H(+)</text>
        <dbReference type="Rhea" id="RHEA:11456"/>
        <dbReference type="Rhea" id="RHEA-COMP:14367"/>
        <dbReference type="Rhea" id="RHEA-COMP:14368"/>
        <dbReference type="ChEBI" id="CHEBI:15378"/>
        <dbReference type="ChEBI" id="CHEBI:57705"/>
        <dbReference type="ChEBI" id="CHEBI:58223"/>
        <dbReference type="ChEBI" id="CHEBI:59087"/>
        <dbReference type="ChEBI" id="CHEBI:60625"/>
        <dbReference type="EC" id="2.4.1.101"/>
    </reaction>
</comment>
<dbReference type="WBParaSite" id="SMUV_0001037101-mRNA-1">
    <property type="protein sequence ID" value="SMUV_0001037101-mRNA-1"/>
    <property type="gene ID" value="SMUV_0001037101"/>
</dbReference>
<dbReference type="Gene3D" id="3.90.550.10">
    <property type="entry name" value="Spore Coat Polysaccharide Biosynthesis Protein SpsA, Chain A"/>
    <property type="match status" value="1"/>
</dbReference>
<comment type="subcellular location">
    <subcellularLocation>
        <location evidence="1 17">Golgi apparatus membrane</location>
        <topology evidence="1 17">Single-pass type II membrane protein</topology>
    </subcellularLocation>
</comment>
<comment type="pathway">
    <text evidence="2 17">Protein modification; protein glycosylation.</text>
</comment>
<keyword evidence="4 17" id="KW-0328">Glycosyltransferase</keyword>
<keyword evidence="9 17" id="KW-1133">Transmembrane helix</keyword>
<feature type="transmembrane region" description="Helical" evidence="17">
    <location>
        <begin position="6"/>
        <end position="23"/>
    </location>
</feature>
<dbReference type="Pfam" id="PF03071">
    <property type="entry name" value="GNT-I"/>
    <property type="match status" value="1"/>
</dbReference>
<dbReference type="UniPathway" id="UPA00378"/>
<keyword evidence="6 17" id="KW-0812">Transmembrane</keyword>
<comment type="function">
    <text evidence="13 17">Initiates complex N-linked carbohydrate formation. Essential for the conversion of high-mannose to hybrid and complex N-glycans.</text>
</comment>
<keyword evidence="7 17" id="KW-0479">Metal-binding</keyword>
<evidence type="ECO:0000256" key="7">
    <source>
        <dbReference type="ARBA" id="ARBA00022723"/>
    </source>
</evidence>
<dbReference type="STRING" id="451379.A0A0N5AZE7"/>
<evidence type="ECO:0000256" key="9">
    <source>
        <dbReference type="ARBA" id="ARBA00022989"/>
    </source>
</evidence>
<evidence type="ECO:0000256" key="15">
    <source>
        <dbReference type="ARBA" id="ARBA00041712"/>
    </source>
</evidence>
<evidence type="ECO:0000256" key="17">
    <source>
        <dbReference type="RuleBase" id="RU368119"/>
    </source>
</evidence>
<dbReference type="GO" id="GO:0030145">
    <property type="term" value="F:manganese ion binding"/>
    <property type="evidence" value="ECO:0007669"/>
    <property type="project" value="UniProtKB-UniRule"/>
</dbReference>
<evidence type="ECO:0000256" key="4">
    <source>
        <dbReference type="ARBA" id="ARBA00022676"/>
    </source>
</evidence>
<keyword evidence="18" id="KW-1185">Reference proteome</keyword>
<keyword evidence="12 17" id="KW-0464">Manganese</keyword>
<evidence type="ECO:0000256" key="5">
    <source>
        <dbReference type="ARBA" id="ARBA00022679"/>
    </source>
</evidence>
<name>A0A0N5AZE7_9BILA</name>